<evidence type="ECO:0000313" key="3">
    <source>
        <dbReference type="Proteomes" id="UP000008893"/>
    </source>
</evidence>
<protein>
    <submittedName>
        <fullName evidence="2">Gp077</fullName>
    </submittedName>
</protein>
<keyword evidence="3" id="KW-1185">Reference proteome</keyword>
<feature type="compositionally biased region" description="Pro residues" evidence="1">
    <location>
        <begin position="80"/>
        <end position="92"/>
    </location>
</feature>
<dbReference type="KEGG" id="vg:14013765"/>
<reference evidence="2 3" key="1">
    <citation type="journal article" date="2011" name="Appl. Environ. Microbiol.">
        <title>Novel Virulent and Broad-Host-Range Erwinia amylovora Bacteriophages Reveal a High Degree of Mosaicism and a Relationship to Enterobacteriaceae Phages.</title>
        <authorList>
            <person name="Born Y."/>
            <person name="Fieseler L."/>
            <person name="Marazzi J."/>
            <person name="Lurz R."/>
            <person name="Duffy B."/>
            <person name="Loessner M.J."/>
        </authorList>
    </citation>
    <scope>NUCLEOTIDE SEQUENCE [LARGE SCALE GENOMIC DNA]</scope>
</reference>
<proteinExistence type="predicted"/>
<dbReference type="Proteomes" id="UP000008893">
    <property type="component" value="Segment"/>
</dbReference>
<evidence type="ECO:0000256" key="1">
    <source>
        <dbReference type="SAM" id="MobiDB-lite"/>
    </source>
</evidence>
<feature type="compositionally biased region" description="Low complexity" evidence="1">
    <location>
        <begin position="59"/>
        <end position="69"/>
    </location>
</feature>
<dbReference type="OrthoDB" id="20039at10239"/>
<organism evidence="2 3">
    <name type="scientific">Erwinia phage vB_EamP-S6</name>
    <dbReference type="NCBI Taxonomy" id="1051675"/>
    <lineage>
        <taxon>Viruses</taxon>
        <taxon>Duplodnaviria</taxon>
        <taxon>Heunggongvirae</taxon>
        <taxon>Uroviricota</taxon>
        <taxon>Caudoviricetes</taxon>
        <taxon>Schitoviridae</taxon>
        <taxon>Waedenswilvirus</taxon>
        <taxon>Waedenswilvirus S6</taxon>
    </lineage>
</organism>
<dbReference type="EMBL" id="HQ728266">
    <property type="protein sequence ID" value="AEJ81596.1"/>
    <property type="molecule type" value="Genomic_DNA"/>
</dbReference>
<feature type="region of interest" description="Disordered" evidence="1">
    <location>
        <begin position="59"/>
        <end position="139"/>
    </location>
</feature>
<sequence length="139" mass="14064">MKFVLVEAEIKQAIQEYAAKLITLAPGTTIEVEVKATRGTDGVTAEIDVALTGALQVAAPAAPVQTPRTAEVKPAAEKPAPAPAPTPAPTPAPAASAAPQEPKAEVIGQSAPVDEPTIPDEEEALNEDPTPAAGKSIFG</sequence>
<feature type="compositionally biased region" description="Acidic residues" evidence="1">
    <location>
        <begin position="117"/>
        <end position="126"/>
    </location>
</feature>
<dbReference type="GeneID" id="14013765"/>
<evidence type="ECO:0000313" key="2">
    <source>
        <dbReference type="EMBL" id="AEJ81596.1"/>
    </source>
</evidence>
<dbReference type="RefSeq" id="YP_007005813.1">
    <property type="nucleotide sequence ID" value="NC_019514.1"/>
</dbReference>
<name>G0YQG9_9CAUD</name>
<accession>G0YQG9</accession>